<feature type="transmembrane region" description="Helical" evidence="6">
    <location>
        <begin position="7"/>
        <end position="28"/>
    </location>
</feature>
<dbReference type="Pfam" id="PF00892">
    <property type="entry name" value="EamA"/>
    <property type="match status" value="2"/>
</dbReference>
<evidence type="ECO:0000313" key="9">
    <source>
        <dbReference type="Proteomes" id="UP000327157"/>
    </source>
</evidence>
<dbReference type="SUPFAM" id="SSF103481">
    <property type="entry name" value="Multidrug resistance efflux transporter EmrE"/>
    <property type="match status" value="2"/>
</dbReference>
<feature type="transmembrane region" description="Helical" evidence="6">
    <location>
        <begin position="99"/>
        <end position="119"/>
    </location>
</feature>
<dbReference type="GO" id="GO:0016020">
    <property type="term" value="C:membrane"/>
    <property type="evidence" value="ECO:0007669"/>
    <property type="project" value="UniProtKB-SubCell"/>
</dbReference>
<evidence type="ECO:0000259" key="7">
    <source>
        <dbReference type="Pfam" id="PF00892"/>
    </source>
</evidence>
<dbReference type="AlphaFoldDB" id="A0A5N5HZQ8"/>
<proteinExistence type="inferred from homology"/>
<dbReference type="PANTHER" id="PTHR31218">
    <property type="entry name" value="WAT1-RELATED PROTEIN"/>
    <property type="match status" value="1"/>
</dbReference>
<reference evidence="8 9" key="1">
    <citation type="submission" date="2019-09" db="EMBL/GenBank/DDBJ databases">
        <authorList>
            <person name="Ou C."/>
        </authorList>
    </citation>
    <scope>NUCLEOTIDE SEQUENCE [LARGE SCALE GENOMIC DNA]</scope>
    <source>
        <strain evidence="8">S2</strain>
        <tissue evidence="8">Leaf</tissue>
    </source>
</reference>
<gene>
    <name evidence="8" type="ORF">D8674_029285</name>
</gene>
<feature type="transmembrane region" description="Helical" evidence="6">
    <location>
        <begin position="216"/>
        <end position="238"/>
    </location>
</feature>
<dbReference type="OrthoDB" id="1728340at2759"/>
<reference evidence="8 9" key="3">
    <citation type="submission" date="2019-11" db="EMBL/GenBank/DDBJ databases">
        <title>A de novo genome assembly of a pear dwarfing rootstock.</title>
        <authorList>
            <person name="Wang F."/>
            <person name="Wang J."/>
            <person name="Li S."/>
            <person name="Zhang Y."/>
            <person name="Fang M."/>
            <person name="Ma L."/>
            <person name="Zhao Y."/>
            <person name="Jiang S."/>
        </authorList>
    </citation>
    <scope>NUCLEOTIDE SEQUENCE [LARGE SCALE GENOMIC DNA]</scope>
    <source>
        <strain evidence="8">S2</strain>
        <tissue evidence="8">Leaf</tissue>
    </source>
</reference>
<feature type="transmembrane region" description="Helical" evidence="6">
    <location>
        <begin position="250"/>
        <end position="269"/>
    </location>
</feature>
<feature type="transmembrane region" description="Helical" evidence="6">
    <location>
        <begin position="281"/>
        <end position="301"/>
    </location>
</feature>
<keyword evidence="9" id="KW-1185">Reference proteome</keyword>
<reference evidence="9" key="2">
    <citation type="submission" date="2019-10" db="EMBL/GenBank/DDBJ databases">
        <title>A de novo genome assembly of a pear dwarfing rootstock.</title>
        <authorList>
            <person name="Wang F."/>
            <person name="Wang J."/>
            <person name="Li S."/>
            <person name="Zhang Y."/>
            <person name="Fang M."/>
            <person name="Ma L."/>
            <person name="Zhao Y."/>
            <person name="Jiang S."/>
        </authorList>
    </citation>
    <scope>NUCLEOTIDE SEQUENCE [LARGE SCALE GENOMIC DNA]</scope>
</reference>
<dbReference type="EMBL" id="SMOL01000120">
    <property type="protein sequence ID" value="KAB2633038.1"/>
    <property type="molecule type" value="Genomic_DNA"/>
</dbReference>
<evidence type="ECO:0000256" key="2">
    <source>
        <dbReference type="ARBA" id="ARBA00007635"/>
    </source>
</evidence>
<feature type="transmembrane region" description="Helical" evidence="6">
    <location>
        <begin position="131"/>
        <end position="149"/>
    </location>
</feature>
<dbReference type="InterPro" id="IPR030184">
    <property type="entry name" value="WAT1-related"/>
</dbReference>
<feature type="domain" description="EamA" evidence="7">
    <location>
        <begin position="186"/>
        <end position="324"/>
    </location>
</feature>
<accession>A0A5N5HZQ8</accession>
<dbReference type="Proteomes" id="UP000327157">
    <property type="component" value="Chromosome 6"/>
</dbReference>
<evidence type="ECO:0000256" key="6">
    <source>
        <dbReference type="RuleBase" id="RU363077"/>
    </source>
</evidence>
<protein>
    <recommendedName>
        <fullName evidence="6">WAT1-related protein</fullName>
    </recommendedName>
</protein>
<comment type="caution">
    <text evidence="8">The sequence shown here is derived from an EMBL/GenBank/DDBJ whole genome shotgun (WGS) entry which is preliminary data.</text>
</comment>
<evidence type="ECO:0000256" key="3">
    <source>
        <dbReference type="ARBA" id="ARBA00022692"/>
    </source>
</evidence>
<comment type="similarity">
    <text evidence="2 6">Belongs to the drug/metabolite transporter (DMT) superfamily. Plant drug/metabolite exporter (P-DME) (TC 2.A.7.4) family.</text>
</comment>
<feature type="domain" description="EamA" evidence="7">
    <location>
        <begin position="7"/>
        <end position="145"/>
    </location>
</feature>
<name>A0A5N5HZQ8_9ROSA</name>
<organism evidence="8 9">
    <name type="scientific">Pyrus ussuriensis x Pyrus communis</name>
    <dbReference type="NCBI Taxonomy" id="2448454"/>
    <lineage>
        <taxon>Eukaryota</taxon>
        <taxon>Viridiplantae</taxon>
        <taxon>Streptophyta</taxon>
        <taxon>Embryophyta</taxon>
        <taxon>Tracheophyta</taxon>
        <taxon>Spermatophyta</taxon>
        <taxon>Magnoliopsida</taxon>
        <taxon>eudicotyledons</taxon>
        <taxon>Gunneridae</taxon>
        <taxon>Pentapetalae</taxon>
        <taxon>rosids</taxon>
        <taxon>fabids</taxon>
        <taxon>Rosales</taxon>
        <taxon>Rosaceae</taxon>
        <taxon>Amygdaloideae</taxon>
        <taxon>Maleae</taxon>
        <taxon>Pyrus</taxon>
    </lineage>
</organism>
<feature type="transmembrane region" description="Helical" evidence="6">
    <location>
        <begin position="184"/>
        <end position="204"/>
    </location>
</feature>
<comment type="subcellular location">
    <subcellularLocation>
        <location evidence="1 6">Membrane</location>
        <topology evidence="1 6">Multi-pass membrane protein</topology>
    </subcellularLocation>
</comment>
<evidence type="ECO:0000256" key="5">
    <source>
        <dbReference type="ARBA" id="ARBA00023136"/>
    </source>
</evidence>
<feature type="transmembrane region" description="Helical" evidence="6">
    <location>
        <begin position="68"/>
        <end position="93"/>
    </location>
</feature>
<dbReference type="GO" id="GO:0022857">
    <property type="term" value="F:transmembrane transporter activity"/>
    <property type="evidence" value="ECO:0007669"/>
    <property type="project" value="InterPro"/>
</dbReference>
<evidence type="ECO:0000256" key="4">
    <source>
        <dbReference type="ARBA" id="ARBA00022989"/>
    </source>
</evidence>
<feature type="transmembrane region" description="Helical" evidence="6">
    <location>
        <begin position="307"/>
        <end position="326"/>
    </location>
</feature>
<evidence type="ECO:0000256" key="1">
    <source>
        <dbReference type="ARBA" id="ARBA00004141"/>
    </source>
</evidence>
<keyword evidence="5 6" id="KW-0472">Membrane</keyword>
<evidence type="ECO:0000313" key="8">
    <source>
        <dbReference type="EMBL" id="KAB2633038.1"/>
    </source>
</evidence>
<feature type="transmembrane region" description="Helical" evidence="6">
    <location>
        <begin position="34"/>
        <end position="56"/>
    </location>
</feature>
<dbReference type="InterPro" id="IPR000620">
    <property type="entry name" value="EamA_dom"/>
</dbReference>
<sequence>MEGCTHYLAMVLVQLIYGGSDVLIKLSLQDGLNPIVFVVYRHVLAMVIIGPFAYVLERKQRPSFSISAAANIFLLALLGPTIFVNVYCAGLTYTSATVASALSNVIPTLTFLTAVLLGMEKLKIRSARGQAKVAGTIFCIGGSLIFTFWKGGYLLKGVEKPLINVYDYDAEKYIGQTKHVHENWIKGSTLILISYIAWSAWLILQAAVSKVYPAPLSLTTLMCFFASLQSSFLALFFARNPSSWRLEWNLQLLTIIYFGVLTTALVYYLQAWCISHKGPVFAAMFSPLQAITVAVFSAIAFAERLHFGSLIGALLIIVGLYCVLWGKRKDSLAKHGEIEKVRLDDIKVLEISMNDISVVNPVTREET</sequence>
<dbReference type="InterPro" id="IPR037185">
    <property type="entry name" value="EmrE-like"/>
</dbReference>
<keyword evidence="3 6" id="KW-0812">Transmembrane</keyword>
<keyword evidence="4 6" id="KW-1133">Transmembrane helix</keyword>